<dbReference type="RefSeq" id="WP_165961780.1">
    <property type="nucleotide sequence ID" value="NZ_CP037868.1"/>
</dbReference>
<dbReference type="KEGG" id="hpse:HPF_23415"/>
<keyword evidence="1" id="KW-0614">Plasmid</keyword>
<organism evidence="1 2">
    <name type="scientific">Hydrogenophaga pseudoflava</name>
    <name type="common">Pseudomonas carboxydoflava</name>
    <dbReference type="NCBI Taxonomy" id="47421"/>
    <lineage>
        <taxon>Bacteria</taxon>
        <taxon>Pseudomonadati</taxon>
        <taxon>Pseudomonadota</taxon>
        <taxon>Betaproteobacteria</taxon>
        <taxon>Burkholderiales</taxon>
        <taxon>Comamonadaceae</taxon>
        <taxon>Hydrogenophaga</taxon>
    </lineage>
</organism>
<dbReference type="Proteomes" id="UP000293912">
    <property type="component" value="Plasmid pDSM1084"/>
</dbReference>
<geneLocation type="plasmid" evidence="1 2">
    <name>pDSM1084</name>
</geneLocation>
<accession>A0A4P6X303</accession>
<sequence length="45" mass="5118">MVEWNVYVRGRFIGTVHEVNEDAARCAACSKFDIDSEAEISVSRR</sequence>
<dbReference type="EMBL" id="CP037868">
    <property type="protein sequence ID" value="QBM30657.1"/>
    <property type="molecule type" value="Genomic_DNA"/>
</dbReference>
<reference evidence="1 2" key="1">
    <citation type="submission" date="2019-03" db="EMBL/GenBank/DDBJ databases">
        <authorList>
            <person name="Sebastian G."/>
            <person name="Baumann P."/>
            <person name="Ruckert C."/>
            <person name="Kalinowski J."/>
            <person name="Nebel B."/>
            <person name="Takors R."/>
            <person name="Blombach B."/>
        </authorList>
    </citation>
    <scope>NUCLEOTIDE SEQUENCE [LARGE SCALE GENOMIC DNA]</scope>
    <source>
        <strain evidence="1 2">DSM 1084</strain>
        <plasmid evidence="1 2">pDSM1084</plasmid>
    </source>
</reference>
<dbReference type="AlphaFoldDB" id="A0A4P6X303"/>
<gene>
    <name evidence="1" type="ORF">HPF_23415</name>
</gene>
<protein>
    <submittedName>
        <fullName evidence="1">Uncharacterized protein</fullName>
    </submittedName>
</protein>
<keyword evidence="2" id="KW-1185">Reference proteome</keyword>
<proteinExistence type="predicted"/>
<evidence type="ECO:0000313" key="2">
    <source>
        <dbReference type="Proteomes" id="UP000293912"/>
    </source>
</evidence>
<name>A0A4P6X303_HYDPS</name>
<evidence type="ECO:0000313" key="1">
    <source>
        <dbReference type="EMBL" id="QBM30657.1"/>
    </source>
</evidence>